<proteinExistence type="predicted"/>
<dbReference type="Gene3D" id="1.25.40.10">
    <property type="entry name" value="Tetratricopeptide repeat domain"/>
    <property type="match status" value="1"/>
</dbReference>
<dbReference type="SUPFAM" id="SSF48452">
    <property type="entry name" value="TPR-like"/>
    <property type="match status" value="1"/>
</dbReference>
<evidence type="ECO:0000256" key="1">
    <source>
        <dbReference type="SAM" id="MobiDB-lite"/>
    </source>
</evidence>
<keyword evidence="4" id="KW-1185">Reference proteome</keyword>
<feature type="domain" description="DNA/RNA-binding" evidence="2">
    <location>
        <begin position="418"/>
        <end position="507"/>
    </location>
</feature>
<evidence type="ECO:0000313" key="4">
    <source>
        <dbReference type="Proteomes" id="UP001610334"/>
    </source>
</evidence>
<sequence length="802" mass="89611">MSDGNVSAGKEPPPLRRGDSGDPDPASSERLPSVTMGSPAPDLEGNSSPRRSRAAMLSDDGSMASNRAQHPASLSYSNMRAGSGELPDDYAMSAASDQAAEFAPSNQPQQASPQPRKAPPRHRSGTSRSRPISRAAVDNWAGKAAAGSSESRLRYSVNSTDDPGVGESDPSRFQQQQQFFRASPISNDEQFAARASPRPDDMRMLRTSGESTENSSYGQKSAGRLSNDQMSTGGSYGGDGGTASSRILLQLETEPPTEEQLTNNVRGIYAGILMVEERCMEYIKIQSQSRKELSPQHWQQLIAVHRTLLQEHHDFLLASQNPAGDPFLKGLAQKYSMPARLWRHGIQALLELLRRRLPGSSEFMLTFIHLAYSMMTLLLETAPAFEDSWIECLGDIARYRMLVEEADFREQEVWVRIARYWYNEAADKNPDVGRIQHHLAVLGRPDIVQQLFYYTKSLICNRPFDGARESIFLIFNPSSQSARATRHLPEVITAFVAAHGYLFTGELSGQFTSSCEDFLLSLSQYAGRMGPAFKVHGAYIVSCNFAAILEYAAPNALLPDEFRGAITLSRTMEDIYPWSHRYWTPVSDIRTIESDFLTSRSSKTISPLVFHGSCLAFQTLSVMLGQIGNKNILPSLHISLAFLWCLARTPGGMKYVEVAVPWKQIADFLNSLIRNFTDFELIEAPGFPIQNEDKWLPEDFLVRGQVWSQRLYPADFFNNAPNADEGRNLEPPSRDLSRLHRCLWLGVRLAKFNRWMMYDSDTQRFSATEFASTLDELAQQHNPFYGKGLQQRPSADAEMHNS</sequence>
<comment type="caution">
    <text evidence="3">The sequence shown here is derived from an EMBL/GenBank/DDBJ whole genome shotgun (WGS) entry which is preliminary data.</text>
</comment>
<feature type="compositionally biased region" description="Polar residues" evidence="1">
    <location>
        <begin position="208"/>
        <end position="230"/>
    </location>
</feature>
<dbReference type="Proteomes" id="UP001610334">
    <property type="component" value="Unassembled WGS sequence"/>
</dbReference>
<dbReference type="PANTHER" id="PTHR15696">
    <property type="entry name" value="SMG-7 SUPPRESSOR WITH MORPHOLOGICAL EFFECT ON GENITALIA PROTEIN 7"/>
    <property type="match status" value="1"/>
</dbReference>
<reference evidence="3 4" key="1">
    <citation type="submission" date="2024-07" db="EMBL/GenBank/DDBJ databases">
        <title>Section-level genome sequencing and comparative genomics of Aspergillus sections Usti and Cavernicolus.</title>
        <authorList>
            <consortium name="Lawrence Berkeley National Laboratory"/>
            <person name="Nybo J.L."/>
            <person name="Vesth T.C."/>
            <person name="Theobald S."/>
            <person name="Frisvad J.C."/>
            <person name="Larsen T.O."/>
            <person name="Kjaerboelling I."/>
            <person name="Rothschild-Mancinelli K."/>
            <person name="Lyhne E.K."/>
            <person name="Kogle M.E."/>
            <person name="Barry K."/>
            <person name="Clum A."/>
            <person name="Na H."/>
            <person name="Ledsgaard L."/>
            <person name="Lin J."/>
            <person name="Lipzen A."/>
            <person name="Kuo A."/>
            <person name="Riley R."/>
            <person name="Mondo S."/>
            <person name="Labutti K."/>
            <person name="Haridas S."/>
            <person name="Pangalinan J."/>
            <person name="Salamov A.A."/>
            <person name="Simmons B.A."/>
            <person name="Magnuson J.K."/>
            <person name="Chen J."/>
            <person name="Drula E."/>
            <person name="Henrissat B."/>
            <person name="Wiebenga A."/>
            <person name="Lubbers R.J."/>
            <person name="Gomes A.C."/>
            <person name="Makela M.R."/>
            <person name="Stajich J."/>
            <person name="Grigoriev I.V."/>
            <person name="Mortensen U.H."/>
            <person name="De Vries R.P."/>
            <person name="Baker S.E."/>
            <person name="Andersen M.R."/>
        </authorList>
    </citation>
    <scope>NUCLEOTIDE SEQUENCE [LARGE SCALE GENOMIC DNA]</scope>
    <source>
        <strain evidence="3 4">CBS 588.65</strain>
    </source>
</reference>
<organism evidence="3 4">
    <name type="scientific">Aspergillus granulosus</name>
    <dbReference type="NCBI Taxonomy" id="176169"/>
    <lineage>
        <taxon>Eukaryota</taxon>
        <taxon>Fungi</taxon>
        <taxon>Dikarya</taxon>
        <taxon>Ascomycota</taxon>
        <taxon>Pezizomycotina</taxon>
        <taxon>Eurotiomycetes</taxon>
        <taxon>Eurotiomycetidae</taxon>
        <taxon>Eurotiales</taxon>
        <taxon>Aspergillaceae</taxon>
        <taxon>Aspergillus</taxon>
        <taxon>Aspergillus subgen. Nidulantes</taxon>
    </lineage>
</organism>
<protein>
    <recommendedName>
        <fullName evidence="2">DNA/RNA-binding domain-containing protein</fullName>
    </recommendedName>
</protein>
<name>A0ABR4HCQ3_9EURO</name>
<feature type="compositionally biased region" description="Polar residues" evidence="1">
    <location>
        <begin position="63"/>
        <end position="80"/>
    </location>
</feature>
<dbReference type="InterPro" id="IPR011990">
    <property type="entry name" value="TPR-like_helical_dom_sf"/>
</dbReference>
<feature type="region of interest" description="Disordered" evidence="1">
    <location>
        <begin position="1"/>
        <end position="243"/>
    </location>
</feature>
<accession>A0ABR4HCQ3</accession>
<gene>
    <name evidence="3" type="ORF">BJX63DRAFT_432074</name>
</gene>
<dbReference type="InterPro" id="IPR045153">
    <property type="entry name" value="Est1/Ebs1-like"/>
</dbReference>
<evidence type="ECO:0000259" key="2">
    <source>
        <dbReference type="Pfam" id="PF10373"/>
    </source>
</evidence>
<dbReference type="InterPro" id="IPR018834">
    <property type="entry name" value="DNA/RNA-bd_Est1-type"/>
</dbReference>
<dbReference type="PANTHER" id="PTHR15696:SF0">
    <property type="entry name" value="TELOMERASE-BINDING PROTEIN EST1A"/>
    <property type="match status" value="1"/>
</dbReference>
<dbReference type="Pfam" id="PF10373">
    <property type="entry name" value="EST1_DNA_bind"/>
    <property type="match status" value="1"/>
</dbReference>
<evidence type="ECO:0000313" key="3">
    <source>
        <dbReference type="EMBL" id="KAL2813259.1"/>
    </source>
</evidence>
<feature type="compositionally biased region" description="Low complexity" evidence="1">
    <location>
        <begin position="103"/>
        <end position="115"/>
    </location>
</feature>
<dbReference type="EMBL" id="JBFXLT010000041">
    <property type="protein sequence ID" value="KAL2813259.1"/>
    <property type="molecule type" value="Genomic_DNA"/>
</dbReference>